<dbReference type="InterPro" id="IPR003812">
    <property type="entry name" value="Fido"/>
</dbReference>
<evidence type="ECO:0000313" key="10">
    <source>
        <dbReference type="EMBL" id="MDR7119087.1"/>
    </source>
</evidence>
<comment type="caution">
    <text evidence="10">The sequence shown here is derived from an EMBL/GenBank/DDBJ whole genome shotgun (WGS) entry which is preliminary data.</text>
</comment>
<dbReference type="Proteomes" id="UP001257909">
    <property type="component" value="Unassembled WGS sequence"/>
</dbReference>
<dbReference type="NCBIfam" id="NF007672">
    <property type="entry name" value="PRK10347.1"/>
    <property type="match status" value="1"/>
</dbReference>
<evidence type="ECO:0000259" key="9">
    <source>
        <dbReference type="PROSITE" id="PS51459"/>
    </source>
</evidence>
<evidence type="ECO:0000256" key="2">
    <source>
        <dbReference type="ARBA" id="ARBA00022695"/>
    </source>
</evidence>
<evidence type="ECO:0000256" key="1">
    <source>
        <dbReference type="ARBA" id="ARBA00022679"/>
    </source>
</evidence>
<keyword evidence="11" id="KW-1185">Reference proteome</keyword>
<organism evidence="10 11">
    <name type="scientific">Rheinheimera soli</name>
    <dbReference type="NCBI Taxonomy" id="443616"/>
    <lineage>
        <taxon>Bacteria</taxon>
        <taxon>Pseudomonadati</taxon>
        <taxon>Pseudomonadota</taxon>
        <taxon>Gammaproteobacteria</taxon>
        <taxon>Chromatiales</taxon>
        <taxon>Chromatiaceae</taxon>
        <taxon>Rheinheimera</taxon>
    </lineage>
</organism>
<dbReference type="PANTHER" id="PTHR39560">
    <property type="entry name" value="PROTEIN ADENYLYLTRANSFERASE FIC-RELATED"/>
    <property type="match status" value="1"/>
</dbReference>
<sequence length="199" mass="22950">MTDKYGVGNDPYCYPGTSILINLLDIHSEAELEEAEVELTSFRLKNFEPDFDNLTFGYLCHIHRYLFQDLYAWAGEIRTVDISKDQTHFCNLRFILPEAEKCFNFLVKHKNLLDLSMDEFVQHLADFFCEMNVVHPFREGNGRALRLFCEVLALQAGYELSWKSITQEAWLAANVAGYLGDLNPLIALFQQATKPITVR</sequence>
<dbReference type="RefSeq" id="WP_310273273.1">
    <property type="nucleotide sequence ID" value="NZ_JAVDWR010000001.1"/>
</dbReference>
<feature type="domain" description="PID" evidence="8">
    <location>
        <begin position="21"/>
        <end position="62"/>
    </location>
</feature>
<dbReference type="Gene3D" id="1.10.3290.10">
    <property type="entry name" value="Fido-like domain"/>
    <property type="match status" value="1"/>
</dbReference>
<evidence type="ECO:0000259" key="8">
    <source>
        <dbReference type="PROSITE" id="PS01179"/>
    </source>
</evidence>
<reference evidence="10 11" key="1">
    <citation type="submission" date="2023-07" db="EMBL/GenBank/DDBJ databases">
        <title>Sorghum-associated microbial communities from plants grown in Nebraska, USA.</title>
        <authorList>
            <person name="Schachtman D."/>
        </authorList>
    </citation>
    <scope>NUCLEOTIDE SEQUENCE [LARGE SCALE GENOMIC DNA]</scope>
    <source>
        <strain evidence="10 11">4138</strain>
    </source>
</reference>
<keyword evidence="3" id="KW-0547">Nucleotide-binding</keyword>
<dbReference type="Pfam" id="PF02661">
    <property type="entry name" value="Fic"/>
    <property type="match status" value="1"/>
</dbReference>
<dbReference type="InterPro" id="IPR006020">
    <property type="entry name" value="PTB/PI_dom"/>
</dbReference>
<keyword evidence="4" id="KW-0067">ATP-binding</keyword>
<keyword evidence="1" id="KW-0808">Transferase</keyword>
<evidence type="ECO:0000256" key="6">
    <source>
        <dbReference type="ARBA" id="ARBA00047939"/>
    </source>
</evidence>
<evidence type="ECO:0000256" key="7">
    <source>
        <dbReference type="ARBA" id="ARBA00048696"/>
    </source>
</evidence>
<dbReference type="PROSITE" id="PS01179">
    <property type="entry name" value="PID"/>
    <property type="match status" value="1"/>
</dbReference>
<dbReference type="PANTHER" id="PTHR39560:SF1">
    <property type="entry name" value="PROTEIN ADENYLYLTRANSFERASE FIC-RELATED"/>
    <property type="match status" value="1"/>
</dbReference>
<comment type="catalytic activity">
    <reaction evidence="7">
        <text>L-tyrosyl-[protein] + ATP = O-(5'-adenylyl)-L-tyrosyl-[protein] + diphosphate</text>
        <dbReference type="Rhea" id="RHEA:54288"/>
        <dbReference type="Rhea" id="RHEA-COMP:10136"/>
        <dbReference type="Rhea" id="RHEA-COMP:13846"/>
        <dbReference type="ChEBI" id="CHEBI:30616"/>
        <dbReference type="ChEBI" id="CHEBI:33019"/>
        <dbReference type="ChEBI" id="CHEBI:46858"/>
        <dbReference type="ChEBI" id="CHEBI:83624"/>
        <dbReference type="EC" id="2.7.7.108"/>
    </reaction>
</comment>
<proteinExistence type="predicted"/>
<evidence type="ECO:0000256" key="5">
    <source>
        <dbReference type="ARBA" id="ARBA00034531"/>
    </source>
</evidence>
<dbReference type="EC" id="2.7.7.108" evidence="5"/>
<dbReference type="SUPFAM" id="SSF140931">
    <property type="entry name" value="Fic-like"/>
    <property type="match status" value="1"/>
</dbReference>
<gene>
    <name evidence="10" type="ORF">J2W69_000002</name>
</gene>
<evidence type="ECO:0000313" key="11">
    <source>
        <dbReference type="Proteomes" id="UP001257909"/>
    </source>
</evidence>
<protein>
    <recommendedName>
        <fullName evidence="5">protein adenylyltransferase</fullName>
        <ecNumber evidence="5">2.7.7.108</ecNumber>
    </recommendedName>
</protein>
<dbReference type="EMBL" id="JAVDWR010000001">
    <property type="protein sequence ID" value="MDR7119087.1"/>
    <property type="molecule type" value="Genomic_DNA"/>
</dbReference>
<evidence type="ECO:0000256" key="4">
    <source>
        <dbReference type="ARBA" id="ARBA00022840"/>
    </source>
</evidence>
<name>A0ABU1VTP0_9GAMM</name>
<feature type="domain" description="Fido" evidence="9">
    <location>
        <begin position="54"/>
        <end position="191"/>
    </location>
</feature>
<dbReference type="InterPro" id="IPR036597">
    <property type="entry name" value="Fido-like_dom_sf"/>
</dbReference>
<accession>A0ABU1VTP0</accession>
<evidence type="ECO:0000256" key="3">
    <source>
        <dbReference type="ARBA" id="ARBA00022741"/>
    </source>
</evidence>
<comment type="catalytic activity">
    <reaction evidence="6">
        <text>L-threonyl-[protein] + ATP = 3-O-(5'-adenylyl)-L-threonyl-[protein] + diphosphate</text>
        <dbReference type="Rhea" id="RHEA:54292"/>
        <dbReference type="Rhea" id="RHEA-COMP:11060"/>
        <dbReference type="Rhea" id="RHEA-COMP:13847"/>
        <dbReference type="ChEBI" id="CHEBI:30013"/>
        <dbReference type="ChEBI" id="CHEBI:30616"/>
        <dbReference type="ChEBI" id="CHEBI:33019"/>
        <dbReference type="ChEBI" id="CHEBI:138113"/>
        <dbReference type="EC" id="2.7.7.108"/>
    </reaction>
</comment>
<keyword evidence="2" id="KW-0548">Nucleotidyltransferase</keyword>
<dbReference type="PROSITE" id="PS51459">
    <property type="entry name" value="FIDO"/>
    <property type="match status" value="1"/>
</dbReference>